<comment type="caution">
    <text evidence="1">The sequence shown here is derived from an EMBL/GenBank/DDBJ whole genome shotgun (WGS) entry which is preliminary data.</text>
</comment>
<sequence>MIEKEEEFVCSINHKLPIYMIVCKKKVEKNKRLLCNQCMDNLESNLNNVMSFRKVALSIEENQKIKVKQVEYNIIKNIKQIDELQKTLHQLKQHITQQLNQLIRNTDEWIKFLQQIGQQYVNYSFFEELDNLINKVSIQQFYIQSFNYLNQLNQSFMVSKDNQQIELIQVI</sequence>
<dbReference type="OrthoDB" id="309516at2759"/>
<gene>
    <name evidence="1" type="ORF">PPENT_87.1.T0370032</name>
</gene>
<dbReference type="AlphaFoldDB" id="A0A8S1UCV1"/>
<reference evidence="1" key="1">
    <citation type="submission" date="2021-01" db="EMBL/GenBank/DDBJ databases">
        <authorList>
            <consortium name="Genoscope - CEA"/>
            <person name="William W."/>
        </authorList>
    </citation>
    <scope>NUCLEOTIDE SEQUENCE</scope>
</reference>
<keyword evidence="2" id="KW-1185">Reference proteome</keyword>
<evidence type="ECO:0000313" key="2">
    <source>
        <dbReference type="Proteomes" id="UP000689195"/>
    </source>
</evidence>
<dbReference type="Proteomes" id="UP000689195">
    <property type="component" value="Unassembled WGS sequence"/>
</dbReference>
<name>A0A8S1UCV1_9CILI</name>
<dbReference type="EMBL" id="CAJJDO010000037">
    <property type="protein sequence ID" value="CAD8161803.1"/>
    <property type="molecule type" value="Genomic_DNA"/>
</dbReference>
<organism evidence="1 2">
    <name type="scientific">Paramecium pentaurelia</name>
    <dbReference type="NCBI Taxonomy" id="43138"/>
    <lineage>
        <taxon>Eukaryota</taxon>
        <taxon>Sar</taxon>
        <taxon>Alveolata</taxon>
        <taxon>Ciliophora</taxon>
        <taxon>Intramacronucleata</taxon>
        <taxon>Oligohymenophorea</taxon>
        <taxon>Peniculida</taxon>
        <taxon>Parameciidae</taxon>
        <taxon>Paramecium</taxon>
    </lineage>
</organism>
<evidence type="ECO:0000313" key="1">
    <source>
        <dbReference type="EMBL" id="CAD8161803.1"/>
    </source>
</evidence>
<accession>A0A8S1UCV1</accession>
<proteinExistence type="predicted"/>
<protein>
    <submittedName>
        <fullName evidence="1">Uncharacterized protein</fullName>
    </submittedName>
</protein>